<feature type="region of interest" description="Disordered" evidence="1">
    <location>
        <begin position="1"/>
        <end position="44"/>
    </location>
</feature>
<dbReference type="AlphaFoldDB" id="A0AAV4MRF0"/>
<feature type="compositionally biased region" description="Low complexity" evidence="1">
    <location>
        <begin position="83"/>
        <end position="103"/>
    </location>
</feature>
<dbReference type="EMBL" id="BPLR01019950">
    <property type="protein sequence ID" value="GIX73409.1"/>
    <property type="molecule type" value="Genomic_DNA"/>
</dbReference>
<evidence type="ECO:0000256" key="1">
    <source>
        <dbReference type="SAM" id="MobiDB-lite"/>
    </source>
</evidence>
<dbReference type="Proteomes" id="UP001054945">
    <property type="component" value="Unassembled WGS sequence"/>
</dbReference>
<accession>A0AAV4MRF0</accession>
<proteinExistence type="predicted"/>
<reference evidence="2 3" key="1">
    <citation type="submission" date="2021-06" db="EMBL/GenBank/DDBJ databases">
        <title>Caerostris extrusa draft genome.</title>
        <authorList>
            <person name="Kono N."/>
            <person name="Arakawa K."/>
        </authorList>
    </citation>
    <scope>NUCLEOTIDE SEQUENCE [LARGE SCALE GENOMIC DNA]</scope>
</reference>
<comment type="caution">
    <text evidence="2">The sequence shown here is derived from an EMBL/GenBank/DDBJ whole genome shotgun (WGS) entry which is preliminary data.</text>
</comment>
<gene>
    <name evidence="2" type="ORF">CEXT_709411</name>
</gene>
<name>A0AAV4MRF0_CAEEX</name>
<organism evidence="2 3">
    <name type="scientific">Caerostris extrusa</name>
    <name type="common">Bark spider</name>
    <name type="synonym">Caerostris bankana</name>
    <dbReference type="NCBI Taxonomy" id="172846"/>
    <lineage>
        <taxon>Eukaryota</taxon>
        <taxon>Metazoa</taxon>
        <taxon>Ecdysozoa</taxon>
        <taxon>Arthropoda</taxon>
        <taxon>Chelicerata</taxon>
        <taxon>Arachnida</taxon>
        <taxon>Araneae</taxon>
        <taxon>Araneomorphae</taxon>
        <taxon>Entelegynae</taxon>
        <taxon>Araneoidea</taxon>
        <taxon>Araneidae</taxon>
        <taxon>Caerostris</taxon>
    </lineage>
</organism>
<keyword evidence="3" id="KW-1185">Reference proteome</keyword>
<feature type="compositionally biased region" description="Basic and acidic residues" evidence="1">
    <location>
        <begin position="105"/>
        <end position="115"/>
    </location>
</feature>
<feature type="region of interest" description="Disordered" evidence="1">
    <location>
        <begin position="80"/>
        <end position="115"/>
    </location>
</feature>
<evidence type="ECO:0000313" key="2">
    <source>
        <dbReference type="EMBL" id="GIX73409.1"/>
    </source>
</evidence>
<protein>
    <submittedName>
        <fullName evidence="2">Uncharacterized protein</fullName>
    </submittedName>
</protein>
<sequence>MDDAMEVTAEGSLSPFQGRLSPESPERSSQRVQSSEESTLQTPGMAETLKNAMDLVESKISCHLHKARLLGSCPIKTCNMHYSPSTSHSNSKLNSLSKQNPLKRATAEDRFSTSL</sequence>
<evidence type="ECO:0000313" key="3">
    <source>
        <dbReference type="Proteomes" id="UP001054945"/>
    </source>
</evidence>